<keyword evidence="3" id="KW-1185">Reference proteome</keyword>
<dbReference type="PROSITE" id="PS00061">
    <property type="entry name" value="ADH_SHORT"/>
    <property type="match status" value="1"/>
</dbReference>
<dbReference type="OrthoDB" id="47007at2759"/>
<dbReference type="SUPFAM" id="SSF51735">
    <property type="entry name" value="NAD(P)-binding Rossmann-fold domains"/>
    <property type="match status" value="1"/>
</dbReference>
<evidence type="ECO:0000313" key="2">
    <source>
        <dbReference type="EMBL" id="KAJ8534313.1"/>
    </source>
</evidence>
<name>A0A9Q1LG92_9SOLA</name>
<dbReference type="Proteomes" id="UP001152561">
    <property type="component" value="Unassembled WGS sequence"/>
</dbReference>
<sequence length="299" mass="32317">MTTQVQQYVESSLKKDLPKKSNVVDHLEPWLQLEGKVVFVTGASAGLGREFCLDLARAGCKVVAAARRANRLKSLCDEINTMASSNSYFVRAVAIELDVTAGGPTIEASVKKAWDAFGHIDALINNAGVRGGIKSAVELSEEEWKNTLRTNLTGSWLVSKYIGRQMKAAKRGGSIINISSISGLNRALMRGGIAYSSSKAAMDSMTKIMALELGEDNIRVNAIAPGLFKSEITEELVQKDWLKNVATRTVPLKTFGTTDPALTSLVRYLVHDSSNYVSGNIFIVDAGYTLPGLPIFSSL</sequence>
<dbReference type="EMBL" id="JAJAGQ010000019">
    <property type="protein sequence ID" value="KAJ8534313.1"/>
    <property type="molecule type" value="Genomic_DNA"/>
</dbReference>
<dbReference type="PANTHER" id="PTHR44375:SF5">
    <property type="entry name" value="3-OXOACYL-[ACYL-CARRIER-PROTEIN] REDUCTASE FABG-LIKE"/>
    <property type="match status" value="1"/>
</dbReference>
<evidence type="ECO:0000313" key="3">
    <source>
        <dbReference type="Proteomes" id="UP001152561"/>
    </source>
</evidence>
<dbReference type="CDD" id="cd05233">
    <property type="entry name" value="SDR_c"/>
    <property type="match status" value="1"/>
</dbReference>
<dbReference type="InterPro" id="IPR036291">
    <property type="entry name" value="NAD(P)-bd_dom_sf"/>
</dbReference>
<reference evidence="3" key="1">
    <citation type="journal article" date="2023" name="Proc. Natl. Acad. Sci. U.S.A.">
        <title>Genomic and structural basis for evolution of tropane alkaloid biosynthesis.</title>
        <authorList>
            <person name="Wanga Y.-J."/>
            <person name="Taina T."/>
            <person name="Yua J.-Y."/>
            <person name="Lia J."/>
            <person name="Xua B."/>
            <person name="Chenc J."/>
            <person name="D'Auriad J.C."/>
            <person name="Huanga J.-P."/>
            <person name="Huanga S.-X."/>
        </authorList>
    </citation>
    <scope>NUCLEOTIDE SEQUENCE [LARGE SCALE GENOMIC DNA]</scope>
    <source>
        <strain evidence="3">cv. KIB-2019</strain>
    </source>
</reference>
<comment type="caution">
    <text evidence="2">The sequence shown here is derived from an EMBL/GenBank/DDBJ whole genome shotgun (WGS) entry which is preliminary data.</text>
</comment>
<dbReference type="FunFam" id="3.40.50.720:FF:000084">
    <property type="entry name" value="Short-chain dehydrogenase reductase"/>
    <property type="match status" value="1"/>
</dbReference>
<dbReference type="PRINTS" id="PR00081">
    <property type="entry name" value="GDHRDH"/>
</dbReference>
<proteinExistence type="inferred from homology"/>
<dbReference type="PRINTS" id="PR00080">
    <property type="entry name" value="SDRFAMILY"/>
</dbReference>
<dbReference type="PANTHER" id="PTHR44375">
    <property type="entry name" value="BETA-KETOACYL-ACP REDUCTASE-LIKE PROTEIN-RELATED"/>
    <property type="match status" value="1"/>
</dbReference>
<dbReference type="Pfam" id="PF00106">
    <property type="entry name" value="adh_short"/>
    <property type="match status" value="1"/>
</dbReference>
<gene>
    <name evidence="2" type="ORF">K7X08_007637</name>
</gene>
<dbReference type="Gene3D" id="3.40.50.720">
    <property type="entry name" value="NAD(P)-binding Rossmann-like Domain"/>
    <property type="match status" value="1"/>
</dbReference>
<comment type="similarity">
    <text evidence="1">Belongs to the short-chain dehydrogenases/reductases (SDR) family.</text>
</comment>
<accession>A0A9Q1LG92</accession>
<protein>
    <submittedName>
        <fullName evidence="2">Uncharacterized protein</fullName>
    </submittedName>
</protein>
<dbReference type="InterPro" id="IPR002347">
    <property type="entry name" value="SDR_fam"/>
</dbReference>
<evidence type="ECO:0000256" key="1">
    <source>
        <dbReference type="RuleBase" id="RU000363"/>
    </source>
</evidence>
<organism evidence="2 3">
    <name type="scientific">Anisodus acutangulus</name>
    <dbReference type="NCBI Taxonomy" id="402998"/>
    <lineage>
        <taxon>Eukaryota</taxon>
        <taxon>Viridiplantae</taxon>
        <taxon>Streptophyta</taxon>
        <taxon>Embryophyta</taxon>
        <taxon>Tracheophyta</taxon>
        <taxon>Spermatophyta</taxon>
        <taxon>Magnoliopsida</taxon>
        <taxon>eudicotyledons</taxon>
        <taxon>Gunneridae</taxon>
        <taxon>Pentapetalae</taxon>
        <taxon>asterids</taxon>
        <taxon>lamiids</taxon>
        <taxon>Solanales</taxon>
        <taxon>Solanaceae</taxon>
        <taxon>Solanoideae</taxon>
        <taxon>Hyoscyameae</taxon>
        <taxon>Anisodus</taxon>
    </lineage>
</organism>
<dbReference type="InterPro" id="IPR020904">
    <property type="entry name" value="Sc_DH/Rdtase_CS"/>
</dbReference>
<dbReference type="AlphaFoldDB" id="A0A9Q1LG92"/>
<dbReference type="GO" id="GO:0016616">
    <property type="term" value="F:oxidoreductase activity, acting on the CH-OH group of donors, NAD or NADP as acceptor"/>
    <property type="evidence" value="ECO:0007669"/>
    <property type="project" value="UniProtKB-ARBA"/>
</dbReference>